<protein>
    <submittedName>
        <fullName evidence="2">Uncharacterized protein</fullName>
    </submittedName>
</protein>
<feature type="region of interest" description="Disordered" evidence="1">
    <location>
        <begin position="292"/>
        <end position="327"/>
    </location>
</feature>
<evidence type="ECO:0000256" key="1">
    <source>
        <dbReference type="SAM" id="MobiDB-lite"/>
    </source>
</evidence>
<sequence>MAEGEDPFASMINDCLYSSSQEELLRYSKFAREDEFFAGDTGTAPALVNSGRPPVELASADVAGRSNRVEVAGVRAACDEKRDLGFPQEKKSSTIEVVFDGEVRVGEVPSESERGQGRERENPEEGSSIEPPLKKPRVSGSKLKGKKVSPLVQCSEKIVLDSEDKGKQIVVFKGGVKVEIVSPLRCFAPTGVECTEELVVAGEHDTAQDDMRGAELNPAKKKLEFEGNTVVIEVEEEEANEPKKNKDTGSDVDKGDGNGKSAETQQDGSSAEIEIRGKRELPRSLLGQIWGLNVDGSDGTGNGSSGTHNREKAEETVEENVGQKSRTDQSLKHLLGVLKMLATQMLCDADVDEIDIFETAKRRGMTFPRSRFRVHLEMDE</sequence>
<proteinExistence type="predicted"/>
<reference evidence="2" key="1">
    <citation type="journal article" date="2013" name="J. Plant Res.">
        <title>Effect of fungi and light on seed germination of three Opuntia species from semiarid lands of central Mexico.</title>
        <authorList>
            <person name="Delgado-Sanchez P."/>
            <person name="Jimenez-Bremont J.F."/>
            <person name="Guerrero-Gonzalez Mde L."/>
            <person name="Flores J."/>
        </authorList>
    </citation>
    <scope>NUCLEOTIDE SEQUENCE</scope>
    <source>
        <tissue evidence="2">Cladode</tissue>
    </source>
</reference>
<feature type="compositionally biased region" description="Basic and acidic residues" evidence="1">
    <location>
        <begin position="106"/>
        <end position="123"/>
    </location>
</feature>
<feature type="compositionally biased region" description="Basic and acidic residues" evidence="1">
    <location>
        <begin position="240"/>
        <end position="257"/>
    </location>
</feature>
<dbReference type="EMBL" id="GISG01240091">
    <property type="protein sequence ID" value="MBA4668532.1"/>
    <property type="molecule type" value="Transcribed_RNA"/>
</dbReference>
<organism evidence="2">
    <name type="scientific">Opuntia streptacantha</name>
    <name type="common">Prickly pear cactus</name>
    <name type="synonym">Opuntia cardona</name>
    <dbReference type="NCBI Taxonomy" id="393608"/>
    <lineage>
        <taxon>Eukaryota</taxon>
        <taxon>Viridiplantae</taxon>
        <taxon>Streptophyta</taxon>
        <taxon>Embryophyta</taxon>
        <taxon>Tracheophyta</taxon>
        <taxon>Spermatophyta</taxon>
        <taxon>Magnoliopsida</taxon>
        <taxon>eudicotyledons</taxon>
        <taxon>Gunneridae</taxon>
        <taxon>Pentapetalae</taxon>
        <taxon>Caryophyllales</taxon>
        <taxon>Cactineae</taxon>
        <taxon>Cactaceae</taxon>
        <taxon>Opuntioideae</taxon>
        <taxon>Opuntia</taxon>
    </lineage>
</organism>
<evidence type="ECO:0000313" key="2">
    <source>
        <dbReference type="EMBL" id="MBA4668532.1"/>
    </source>
</evidence>
<dbReference type="PANTHER" id="PTHR38221">
    <property type="entry name" value="BNAA04G14260D PROTEIN"/>
    <property type="match status" value="1"/>
</dbReference>
<name>A0A7C9AHD1_OPUST</name>
<accession>A0A7C9AHD1</accession>
<reference evidence="2" key="2">
    <citation type="submission" date="2020-07" db="EMBL/GenBank/DDBJ databases">
        <authorList>
            <person name="Vera ALvarez R."/>
            <person name="Arias-Moreno D.M."/>
            <person name="Jimenez-Jacinto V."/>
            <person name="Jimenez-Bremont J.F."/>
            <person name="Swaminathan K."/>
            <person name="Moose S.P."/>
            <person name="Guerrero-Gonzalez M.L."/>
            <person name="Marino-Ramirez L."/>
            <person name="Landsman D."/>
            <person name="Rodriguez-Kessler M."/>
            <person name="Delgado-Sanchez P."/>
        </authorList>
    </citation>
    <scope>NUCLEOTIDE SEQUENCE</scope>
    <source>
        <tissue evidence="2">Cladode</tissue>
    </source>
</reference>
<dbReference type="AlphaFoldDB" id="A0A7C9AHD1"/>
<feature type="region of interest" description="Disordered" evidence="1">
    <location>
        <begin position="233"/>
        <end position="278"/>
    </location>
</feature>
<feature type="region of interest" description="Disordered" evidence="1">
    <location>
        <begin position="106"/>
        <end position="150"/>
    </location>
</feature>
<feature type="compositionally biased region" description="Low complexity" evidence="1">
    <location>
        <begin position="138"/>
        <end position="150"/>
    </location>
</feature>
<dbReference type="PANTHER" id="PTHR38221:SF1">
    <property type="entry name" value="OVULE PROTEIN"/>
    <property type="match status" value="1"/>
</dbReference>